<evidence type="ECO:0000256" key="1">
    <source>
        <dbReference type="SAM" id="MobiDB-lite"/>
    </source>
</evidence>
<dbReference type="Proteomes" id="UP001189429">
    <property type="component" value="Unassembled WGS sequence"/>
</dbReference>
<name>A0ABN9WDM6_9DINO</name>
<feature type="region of interest" description="Disordered" evidence="1">
    <location>
        <begin position="553"/>
        <end position="594"/>
    </location>
</feature>
<dbReference type="EMBL" id="CAUYUJ010018386">
    <property type="protein sequence ID" value="CAK0883189.1"/>
    <property type="molecule type" value="Genomic_DNA"/>
</dbReference>
<sequence length="594" mass="64736">MATTGGAAAASGEGKNAGGKIPVPIFDCTSKTMKKFREEVATWQIGTEVKPLNLGATLLASLKGKAEEAREELDLETIKGDDSAEVVLAYLGEHFPDLEHKFEETRDFNNRFNGIATKPPAKGIQVPDEVLADLYIKEARLPPERAASVLNAFGNTFNLTRIQEQPVINLPKVSVVDGNWDRHEKRGYGGHKKDHMKAYATEAYDDERRAEDRFDGASPHSSDEFDDDLPDELQDPDKLKEAKQARGYFAKRDGGPPQEKDDARITEMKARTHCGACGQKGHWRGDSQRPEKNGPNAMQDIPRKGSHTANLATHDGAGDAQEPRVAEMTVAAVYQQEQAGAARAGKQSTLQAIDQKTLRQATRIPEEVTAAHSHINKDTQCVMAATGSALIYIRGEELLRESGGKLTFDTARSQGAGDPDWHGDIRMKLAVFTICPIEYLEKEPFRLALTPCSVNGKAFTARVSIARGAVPGLFSRQAQSELDIVYHAGDNKTDIKAMNARDIQMGPSRARHPTLEVTGPTSSCKPVQDVSDTKTEIRLHPFATYHAETAAARPAQPAALERCDQGVDASEADESQSETDCSELDSAELTVRAA</sequence>
<feature type="compositionally biased region" description="Acidic residues" evidence="1">
    <location>
        <begin position="224"/>
        <end position="234"/>
    </location>
</feature>
<proteinExistence type="predicted"/>
<gene>
    <name evidence="2" type="ORF">PCOR1329_LOCUS65455</name>
</gene>
<accession>A0ABN9WDM6</accession>
<feature type="compositionally biased region" description="Basic and acidic residues" evidence="1">
    <location>
        <begin position="283"/>
        <end position="292"/>
    </location>
</feature>
<feature type="compositionally biased region" description="Acidic residues" evidence="1">
    <location>
        <begin position="570"/>
        <end position="586"/>
    </location>
</feature>
<evidence type="ECO:0000313" key="3">
    <source>
        <dbReference type="Proteomes" id="UP001189429"/>
    </source>
</evidence>
<reference evidence="2" key="1">
    <citation type="submission" date="2023-10" db="EMBL/GenBank/DDBJ databases">
        <authorList>
            <person name="Chen Y."/>
            <person name="Shah S."/>
            <person name="Dougan E. K."/>
            <person name="Thang M."/>
            <person name="Chan C."/>
        </authorList>
    </citation>
    <scope>NUCLEOTIDE SEQUENCE [LARGE SCALE GENOMIC DNA]</scope>
</reference>
<feature type="non-terminal residue" evidence="2">
    <location>
        <position position="594"/>
    </location>
</feature>
<comment type="caution">
    <text evidence="2">The sequence shown here is derived from an EMBL/GenBank/DDBJ whole genome shotgun (WGS) entry which is preliminary data.</text>
</comment>
<evidence type="ECO:0000313" key="2">
    <source>
        <dbReference type="EMBL" id="CAK0883189.1"/>
    </source>
</evidence>
<feature type="region of interest" description="Disordered" evidence="1">
    <location>
        <begin position="510"/>
        <end position="529"/>
    </location>
</feature>
<feature type="region of interest" description="Disordered" evidence="1">
    <location>
        <begin position="275"/>
        <end position="321"/>
    </location>
</feature>
<protein>
    <recommendedName>
        <fullName evidence="4">FACT complex subunit SSRP1</fullName>
    </recommendedName>
</protein>
<organism evidence="2 3">
    <name type="scientific">Prorocentrum cordatum</name>
    <dbReference type="NCBI Taxonomy" id="2364126"/>
    <lineage>
        <taxon>Eukaryota</taxon>
        <taxon>Sar</taxon>
        <taxon>Alveolata</taxon>
        <taxon>Dinophyceae</taxon>
        <taxon>Prorocentrales</taxon>
        <taxon>Prorocentraceae</taxon>
        <taxon>Prorocentrum</taxon>
    </lineage>
</organism>
<keyword evidence="3" id="KW-1185">Reference proteome</keyword>
<feature type="region of interest" description="Disordered" evidence="1">
    <location>
        <begin position="208"/>
        <end position="237"/>
    </location>
</feature>
<evidence type="ECO:0008006" key="4">
    <source>
        <dbReference type="Google" id="ProtNLM"/>
    </source>
</evidence>